<reference evidence="4" key="1">
    <citation type="journal article" date="2015" name="Genome Announc.">
        <title>Draft Genome Sequence of Bacteroidales Strain TBC1, a Novel Isolate from a Methanogenic Wastewater Treatment System.</title>
        <authorList>
            <person name="Tourlousse D.M."/>
            <person name="Matsuura N."/>
            <person name="Sun L."/>
            <person name="Toyonaga M."/>
            <person name="Kuroda K."/>
            <person name="Ohashi A."/>
            <person name="Cruz R."/>
            <person name="Yamaguchi T."/>
            <person name="Sekiguchi Y."/>
        </authorList>
    </citation>
    <scope>NUCLEOTIDE SEQUENCE [LARGE SCALE GENOMIC DNA]</scope>
    <source>
        <strain evidence="4">TBC1</strain>
    </source>
</reference>
<sequence length="298" mass="34895">MNYFLPLLMLVLPLTMQNAGAVNADTLLEAERLHYYTKYRSLKDTITVNTWVNMKRMNDHLEKIVEIDNALFDSIRSAHQRDSLVLDAQQEMNQRYNNLIMEYDKLKARTDNDLNMMLYLKMAVGVLAAFMVLLIFVLIGRNALNKRNKEKAEHYEAIFEEKRLEAEALQVELDRMKRREKEFRDELEKGMQLNMERLQGLQEKCNQLEEDKRRLEQSARYIPESIPGRRKDEIIASIPEDAGEMTEMIRTLSEERDSLINLAGQLQKKLENEMARRAALLERIDALVQNLSQIGNTE</sequence>
<feature type="coiled-coil region" evidence="1">
    <location>
        <begin position="152"/>
        <end position="218"/>
    </location>
</feature>
<dbReference type="AlphaFoldDB" id="A0A0S7C2K5"/>
<evidence type="ECO:0000313" key="4">
    <source>
        <dbReference type="EMBL" id="GAP44398.1"/>
    </source>
</evidence>
<gene>
    <name evidence="4" type="ORF">TBC1_12203</name>
</gene>
<keyword evidence="5" id="KW-1185">Reference proteome</keyword>
<evidence type="ECO:0000256" key="3">
    <source>
        <dbReference type="SAM" id="SignalP"/>
    </source>
</evidence>
<name>A0A0S7C2K5_9BACT</name>
<evidence type="ECO:0000256" key="1">
    <source>
        <dbReference type="SAM" id="Coils"/>
    </source>
</evidence>
<feature type="transmembrane region" description="Helical" evidence="2">
    <location>
        <begin position="118"/>
        <end position="139"/>
    </location>
</feature>
<keyword evidence="2" id="KW-1133">Transmembrane helix</keyword>
<feature type="coiled-coil region" evidence="1">
    <location>
        <begin position="249"/>
        <end position="290"/>
    </location>
</feature>
<evidence type="ECO:0000256" key="2">
    <source>
        <dbReference type="SAM" id="Phobius"/>
    </source>
</evidence>
<feature type="signal peptide" evidence="3">
    <location>
        <begin position="1"/>
        <end position="24"/>
    </location>
</feature>
<feature type="chain" id="PRO_5006633550" evidence="3">
    <location>
        <begin position="25"/>
        <end position="298"/>
    </location>
</feature>
<accession>A0A0S7C2K5</accession>
<protein>
    <submittedName>
        <fullName evidence="4">Uncharacterized protein</fullName>
    </submittedName>
</protein>
<keyword evidence="2" id="KW-0472">Membrane</keyword>
<organism evidence="4">
    <name type="scientific">Lentimicrobium saccharophilum</name>
    <dbReference type="NCBI Taxonomy" id="1678841"/>
    <lineage>
        <taxon>Bacteria</taxon>
        <taxon>Pseudomonadati</taxon>
        <taxon>Bacteroidota</taxon>
        <taxon>Bacteroidia</taxon>
        <taxon>Bacteroidales</taxon>
        <taxon>Lentimicrobiaceae</taxon>
        <taxon>Lentimicrobium</taxon>
    </lineage>
</organism>
<dbReference type="EMBL" id="DF968183">
    <property type="protein sequence ID" value="GAP44398.1"/>
    <property type="molecule type" value="Genomic_DNA"/>
</dbReference>
<proteinExistence type="predicted"/>
<keyword evidence="3" id="KW-0732">Signal</keyword>
<dbReference type="Proteomes" id="UP000053091">
    <property type="component" value="Unassembled WGS sequence"/>
</dbReference>
<evidence type="ECO:0000313" key="5">
    <source>
        <dbReference type="Proteomes" id="UP000053091"/>
    </source>
</evidence>
<keyword evidence="2" id="KW-0812">Transmembrane</keyword>
<keyword evidence="1" id="KW-0175">Coiled coil</keyword>